<dbReference type="EMBL" id="BARU01029960">
    <property type="protein sequence ID" value="GAH72991.1"/>
    <property type="molecule type" value="Genomic_DNA"/>
</dbReference>
<comment type="caution">
    <text evidence="1">The sequence shown here is derived from an EMBL/GenBank/DDBJ whole genome shotgun (WGS) entry which is preliminary data.</text>
</comment>
<dbReference type="AlphaFoldDB" id="X1HS89"/>
<proteinExistence type="predicted"/>
<reference evidence="1" key="1">
    <citation type="journal article" date="2014" name="Front. Microbiol.">
        <title>High frequency of phylogenetically diverse reductive dehalogenase-homologous genes in deep subseafloor sedimentary metagenomes.</title>
        <authorList>
            <person name="Kawai M."/>
            <person name="Futagami T."/>
            <person name="Toyoda A."/>
            <person name="Takaki Y."/>
            <person name="Nishi S."/>
            <person name="Hori S."/>
            <person name="Arai W."/>
            <person name="Tsubouchi T."/>
            <person name="Morono Y."/>
            <person name="Uchiyama I."/>
            <person name="Ito T."/>
            <person name="Fujiyama A."/>
            <person name="Inagaki F."/>
            <person name="Takami H."/>
        </authorList>
    </citation>
    <scope>NUCLEOTIDE SEQUENCE</scope>
    <source>
        <strain evidence="1">Expedition CK06-06</strain>
    </source>
</reference>
<protein>
    <submittedName>
        <fullName evidence="1">Uncharacterized protein</fullName>
    </submittedName>
</protein>
<organism evidence="1">
    <name type="scientific">marine sediment metagenome</name>
    <dbReference type="NCBI Taxonomy" id="412755"/>
    <lineage>
        <taxon>unclassified sequences</taxon>
        <taxon>metagenomes</taxon>
        <taxon>ecological metagenomes</taxon>
    </lineage>
</organism>
<accession>X1HS89</accession>
<name>X1HS89_9ZZZZ</name>
<sequence length="227" mass="25350">AGPSINSELKFVCKELLNLGSNLILIDGAFDRRSYASPLVSEATILSTGASVSKEMQEVIDITHHTMNLISLENEENFQIINLAEDIISKAKVGIINEDYSVKILELLTALDSADEILNFMTNKSKILVINGAITDKFLEEFMKKSDLYRNIKILVPDATKLFLNKTTFEKYSKKGGVIKVLNKIKIIVVTINPTSPLGYKFDKSKFLNELKRGVTIPIYDLGPSKY</sequence>
<gene>
    <name evidence="1" type="ORF">S03H2_47598</name>
</gene>
<evidence type="ECO:0000313" key="1">
    <source>
        <dbReference type="EMBL" id="GAH72991.1"/>
    </source>
</evidence>
<feature type="non-terminal residue" evidence="1">
    <location>
        <position position="1"/>
    </location>
</feature>